<gene>
    <name evidence="1" type="ORF">ACOLOM_LOCUS6579</name>
</gene>
<reference evidence="1" key="1">
    <citation type="submission" date="2021-06" db="EMBL/GenBank/DDBJ databases">
        <authorList>
            <person name="Kallberg Y."/>
            <person name="Tangrot J."/>
            <person name="Rosling A."/>
        </authorList>
    </citation>
    <scope>NUCLEOTIDE SEQUENCE</scope>
    <source>
        <strain evidence="1">CL356</strain>
    </source>
</reference>
<comment type="caution">
    <text evidence="1">The sequence shown here is derived from an EMBL/GenBank/DDBJ whole genome shotgun (WGS) entry which is preliminary data.</text>
</comment>
<evidence type="ECO:0000313" key="1">
    <source>
        <dbReference type="EMBL" id="CAG8598118.1"/>
    </source>
</evidence>
<proteinExistence type="predicted"/>
<sequence length="517" mass="57510">MAQYSLLLTIHIFFLLTVTNTVITDESVNDSAAVTLDTSASPTDSPSSILLPAFITTSYDDFSSTLLPDGQTSSQSSSMPSQPSSSFFPLPTDPSETFPGQLLGGPEDTNDFRLAIAVTYLMIILSALLGLSSFVSRDTTDVQQFTELLVVIYFIIECEEHIFNPLTLHLSCFIELFLNVNCDPTNRTLLDAARNGNGHGSSGSYIREFRSFFRRSSGFSIRSFNLRNFGRSGNANNRRWRVNNGFVSEYSLQVYALTKIFQVSDNRIAKNFLSSSFCLHHLLSVPFSPLSTKKDYIPVEWVTTSGLPSIKNVNPPPPSPCYHQDERPSSPLTLQLQDGGNGGGAGVGNFESIQHPREVHIDNRHSYRDQKKFNSLHLDSHSRHQHESQLLGSSPHNRRNSQKLLIQEVVINILNNGNNVNPGCVNFNNIENSHGNNGNANGGDVGRNSNISTDTANRNTAYESFLSLSIDTSEMTIFDYKISELTKFNDGDDLEVENLETRDEHEGEEWKDVMEEL</sequence>
<protein>
    <submittedName>
        <fullName evidence="1">1880_t:CDS:1</fullName>
    </submittedName>
</protein>
<dbReference type="EMBL" id="CAJVPT010013683">
    <property type="protein sequence ID" value="CAG8598118.1"/>
    <property type="molecule type" value="Genomic_DNA"/>
</dbReference>
<keyword evidence="2" id="KW-1185">Reference proteome</keyword>
<accession>A0ACA9MNB0</accession>
<dbReference type="Proteomes" id="UP000789525">
    <property type="component" value="Unassembled WGS sequence"/>
</dbReference>
<evidence type="ECO:0000313" key="2">
    <source>
        <dbReference type="Proteomes" id="UP000789525"/>
    </source>
</evidence>
<name>A0ACA9MNB0_9GLOM</name>
<organism evidence="1 2">
    <name type="scientific">Acaulospora colombiana</name>
    <dbReference type="NCBI Taxonomy" id="27376"/>
    <lineage>
        <taxon>Eukaryota</taxon>
        <taxon>Fungi</taxon>
        <taxon>Fungi incertae sedis</taxon>
        <taxon>Mucoromycota</taxon>
        <taxon>Glomeromycotina</taxon>
        <taxon>Glomeromycetes</taxon>
        <taxon>Diversisporales</taxon>
        <taxon>Acaulosporaceae</taxon>
        <taxon>Acaulospora</taxon>
    </lineage>
</organism>